<keyword evidence="7" id="KW-0479">Metal-binding</keyword>
<dbReference type="RefSeq" id="WP_200351029.1">
    <property type="nucleotide sequence ID" value="NZ_BAABHZ010000006.1"/>
</dbReference>
<gene>
    <name evidence="9" type="ORF">JIN84_10650</name>
</gene>
<dbReference type="AlphaFoldDB" id="A0A934R3C2"/>
<evidence type="ECO:0000256" key="7">
    <source>
        <dbReference type="PIRSR" id="PIRSR604254-1"/>
    </source>
</evidence>
<dbReference type="NCBIfam" id="TIGR01065">
    <property type="entry name" value="hlyIII"/>
    <property type="match status" value="1"/>
</dbReference>
<dbReference type="PANTHER" id="PTHR20855:SF3">
    <property type="entry name" value="LD03007P"/>
    <property type="match status" value="1"/>
</dbReference>
<feature type="transmembrane region" description="Helical" evidence="8">
    <location>
        <begin position="38"/>
        <end position="63"/>
    </location>
</feature>
<organism evidence="9 10">
    <name type="scientific">Luteolibacter yonseiensis</name>
    <dbReference type="NCBI Taxonomy" id="1144680"/>
    <lineage>
        <taxon>Bacteria</taxon>
        <taxon>Pseudomonadati</taxon>
        <taxon>Verrucomicrobiota</taxon>
        <taxon>Verrucomicrobiia</taxon>
        <taxon>Verrucomicrobiales</taxon>
        <taxon>Verrucomicrobiaceae</taxon>
        <taxon>Luteolibacter</taxon>
    </lineage>
</organism>
<dbReference type="GO" id="GO:0140911">
    <property type="term" value="F:pore-forming activity"/>
    <property type="evidence" value="ECO:0007669"/>
    <property type="project" value="InterPro"/>
</dbReference>
<comment type="subcellular location">
    <subcellularLocation>
        <location evidence="1">Cell membrane</location>
        <topology evidence="1">Multi-pass membrane protein</topology>
    </subcellularLocation>
</comment>
<evidence type="ECO:0000256" key="6">
    <source>
        <dbReference type="ARBA" id="ARBA00023136"/>
    </source>
</evidence>
<feature type="binding site" evidence="7">
    <location>
        <position position="188"/>
    </location>
    <ligand>
        <name>Zn(2+)</name>
        <dbReference type="ChEBI" id="CHEBI:29105"/>
    </ligand>
</feature>
<keyword evidence="5 8" id="KW-1133">Transmembrane helix</keyword>
<keyword evidence="10" id="KW-1185">Reference proteome</keyword>
<keyword evidence="7" id="KW-0862">Zinc</keyword>
<reference evidence="9" key="1">
    <citation type="submission" date="2021-01" db="EMBL/GenBank/DDBJ databases">
        <title>Modified the classification status of verrucomicrobia.</title>
        <authorList>
            <person name="Feng X."/>
        </authorList>
    </citation>
    <scope>NUCLEOTIDE SEQUENCE</scope>
    <source>
        <strain evidence="9">JCM 18052</strain>
    </source>
</reference>
<dbReference type="Proteomes" id="UP000600139">
    <property type="component" value="Unassembled WGS sequence"/>
</dbReference>
<dbReference type="GO" id="GO:0005886">
    <property type="term" value="C:plasma membrane"/>
    <property type="evidence" value="ECO:0007669"/>
    <property type="project" value="UniProtKB-SubCell"/>
</dbReference>
<keyword evidence="6 8" id="KW-0472">Membrane</keyword>
<feature type="transmembrane region" description="Helical" evidence="8">
    <location>
        <begin position="75"/>
        <end position="96"/>
    </location>
</feature>
<dbReference type="InterPro" id="IPR004254">
    <property type="entry name" value="AdipoR/HlyIII-related"/>
</dbReference>
<proteinExistence type="inferred from homology"/>
<dbReference type="InterPro" id="IPR005744">
    <property type="entry name" value="Hy-lIII"/>
</dbReference>
<feature type="binding site" evidence="7">
    <location>
        <position position="61"/>
    </location>
    <ligand>
        <name>Zn(2+)</name>
        <dbReference type="ChEBI" id="CHEBI:29105"/>
    </ligand>
</feature>
<feature type="transmembrane region" description="Helical" evidence="8">
    <location>
        <begin position="133"/>
        <end position="151"/>
    </location>
</feature>
<feature type="transmembrane region" description="Helical" evidence="8">
    <location>
        <begin position="102"/>
        <end position="121"/>
    </location>
</feature>
<dbReference type="Pfam" id="PF03006">
    <property type="entry name" value="HlyIII"/>
    <property type="match status" value="1"/>
</dbReference>
<keyword evidence="4 8" id="KW-0812">Transmembrane</keyword>
<accession>A0A934R3C2</accession>
<feature type="transmembrane region" description="Helical" evidence="8">
    <location>
        <begin position="157"/>
        <end position="177"/>
    </location>
</feature>
<comment type="caution">
    <text evidence="9">The sequence shown here is derived from an EMBL/GenBank/DDBJ whole genome shotgun (WGS) entry which is preliminary data.</text>
</comment>
<comment type="similarity">
    <text evidence="2">Belongs to the UPF0073 (Hly-III) family.</text>
</comment>
<sequence>MCDSHREEVASLLTHALGTLLSVVALVVMLVLSEGEPLKIVSAAVFGTSLILLYASSTLYHFFTSARWKARFQSLDHACIYLLIAGSYTPITLVTLRGATGWWLFGTVWSLAILGVLIKTLRKGRKGHWISTTLYLAMGWLILFAFAPLVRNLPMAGVWWLVAGGLTYSFGIIFYAWNRLPFNHAIWHLFVMGGSSCHVLAVARYVLP</sequence>
<name>A0A934R3C2_9BACT</name>
<protein>
    <submittedName>
        <fullName evidence="9">Hemolysin III family protein</fullName>
    </submittedName>
</protein>
<keyword evidence="3" id="KW-1003">Cell membrane</keyword>
<evidence type="ECO:0000256" key="8">
    <source>
        <dbReference type="SAM" id="Phobius"/>
    </source>
</evidence>
<evidence type="ECO:0000313" key="10">
    <source>
        <dbReference type="Proteomes" id="UP000600139"/>
    </source>
</evidence>
<dbReference type="GO" id="GO:0046872">
    <property type="term" value="F:metal ion binding"/>
    <property type="evidence" value="ECO:0007669"/>
    <property type="project" value="UniProtKB-KW"/>
</dbReference>
<feature type="transmembrane region" description="Helical" evidence="8">
    <location>
        <begin position="189"/>
        <end position="207"/>
    </location>
</feature>
<evidence type="ECO:0000256" key="2">
    <source>
        <dbReference type="ARBA" id="ARBA00008488"/>
    </source>
</evidence>
<feature type="binding site" evidence="7">
    <location>
        <position position="184"/>
    </location>
    <ligand>
        <name>Zn(2+)</name>
        <dbReference type="ChEBI" id="CHEBI:29105"/>
    </ligand>
</feature>
<evidence type="ECO:0000256" key="5">
    <source>
        <dbReference type="ARBA" id="ARBA00022989"/>
    </source>
</evidence>
<dbReference type="PANTHER" id="PTHR20855">
    <property type="entry name" value="ADIPOR/PROGESTIN RECEPTOR-RELATED"/>
    <property type="match status" value="1"/>
</dbReference>
<evidence type="ECO:0000256" key="4">
    <source>
        <dbReference type="ARBA" id="ARBA00022692"/>
    </source>
</evidence>
<feature type="transmembrane region" description="Helical" evidence="8">
    <location>
        <begin position="12"/>
        <end position="32"/>
    </location>
</feature>
<dbReference type="EMBL" id="JAENIK010000011">
    <property type="protein sequence ID" value="MBK1816072.1"/>
    <property type="molecule type" value="Genomic_DNA"/>
</dbReference>
<evidence type="ECO:0000313" key="9">
    <source>
        <dbReference type="EMBL" id="MBK1816072.1"/>
    </source>
</evidence>
<evidence type="ECO:0000256" key="1">
    <source>
        <dbReference type="ARBA" id="ARBA00004651"/>
    </source>
</evidence>
<evidence type="ECO:0000256" key="3">
    <source>
        <dbReference type="ARBA" id="ARBA00022475"/>
    </source>
</evidence>